<evidence type="ECO:0000259" key="8">
    <source>
        <dbReference type="PROSITE" id="PS50188"/>
    </source>
</evidence>
<dbReference type="InterPro" id="IPR006574">
    <property type="entry name" value="PRY"/>
</dbReference>
<feature type="domain" description="B box-type" evidence="7">
    <location>
        <begin position="83"/>
        <end position="124"/>
    </location>
</feature>
<dbReference type="SMART" id="SM00589">
    <property type="entry name" value="PRY"/>
    <property type="match status" value="1"/>
</dbReference>
<accession>A0A6J2W104</accession>
<proteinExistence type="predicted"/>
<sequence length="455" mass="52314">MTARIFIPEEDITCSVCCDIFRNPVTLKCSHTFCERCLQHYWETQGELLCPVCRKQCSSEEPTKSLAFKNLCDNYKNQEQEARKEDYCSQHGEKLKLFCFQDKQPICVVCYTSKKHKNHECSPIVEAVEDLKREMNVGVSTMLKNIHALNKTKEDYQTLAEAIMAQSQSIEKQIRQEFENLHQVLREQEEAKIAALKEEEMQKYQKTKSRIEKLSREILSVSETVEVLRQEMNMEDIAFLQSYSTNQCRTQHTLPEPDMICGIDAAKHLGFLNLSVRAKMHELFQNQEPPVTLDPNTACNKLLISEDHTSLSYTEEKQKVPDNPERFLIGVLGSQGFSSGRHCWDVEVGDNDHWTLGVVSQSVERKKLLKMDPSCGLWSVRFIAGKYRAGVKARTELKVTESPRVIRVELDYDEGRVTFSDPTKSHALYAFTCTFTETMFPYFNTASSICPLHIS</sequence>
<dbReference type="AlphaFoldDB" id="A0A6J2W104"/>
<dbReference type="InterPro" id="IPR003879">
    <property type="entry name" value="Butyrophylin_SPRY"/>
</dbReference>
<dbReference type="SUPFAM" id="SSF57845">
    <property type="entry name" value="B-box zinc-binding domain"/>
    <property type="match status" value="1"/>
</dbReference>
<gene>
    <name evidence="10" type="primary">trim35-14</name>
</gene>
<dbReference type="SMART" id="SM00449">
    <property type="entry name" value="SPRY"/>
    <property type="match status" value="1"/>
</dbReference>
<evidence type="ECO:0000256" key="5">
    <source>
        <dbReference type="SAM" id="Coils"/>
    </source>
</evidence>
<dbReference type="PROSITE" id="PS50119">
    <property type="entry name" value="ZF_BBOX"/>
    <property type="match status" value="1"/>
</dbReference>
<dbReference type="InterPro" id="IPR001841">
    <property type="entry name" value="Znf_RING"/>
</dbReference>
<dbReference type="CDD" id="cd12893">
    <property type="entry name" value="SPRY_PRY_TRIM35"/>
    <property type="match status" value="1"/>
</dbReference>
<dbReference type="RefSeq" id="XP_030637858.1">
    <property type="nucleotide sequence ID" value="XM_030781998.1"/>
</dbReference>
<keyword evidence="3" id="KW-0862">Zinc</keyword>
<dbReference type="Pfam" id="PF13445">
    <property type="entry name" value="zf-RING_UBOX"/>
    <property type="match status" value="1"/>
</dbReference>
<dbReference type="Gene3D" id="3.30.40.10">
    <property type="entry name" value="Zinc/RING finger domain, C3HC4 (zinc finger)"/>
    <property type="match status" value="1"/>
</dbReference>
<protein>
    <submittedName>
        <fullName evidence="10">Zinc-binding protein A33</fullName>
    </submittedName>
</protein>
<evidence type="ECO:0000256" key="4">
    <source>
        <dbReference type="PROSITE-ProRule" id="PRU00024"/>
    </source>
</evidence>
<evidence type="ECO:0000313" key="9">
    <source>
        <dbReference type="Proteomes" id="UP000504632"/>
    </source>
</evidence>
<dbReference type="InterPro" id="IPR027370">
    <property type="entry name" value="Znf-RING_euk"/>
</dbReference>
<dbReference type="CTD" id="100006191"/>
<dbReference type="SUPFAM" id="SSF57850">
    <property type="entry name" value="RING/U-box"/>
    <property type="match status" value="1"/>
</dbReference>
<dbReference type="PRINTS" id="PR01407">
    <property type="entry name" value="BUTYPHLNCDUF"/>
</dbReference>
<dbReference type="Pfam" id="PF13765">
    <property type="entry name" value="PRY"/>
    <property type="match status" value="1"/>
</dbReference>
<dbReference type="InterPro" id="IPR013320">
    <property type="entry name" value="ConA-like_dom_sf"/>
</dbReference>
<evidence type="ECO:0000259" key="6">
    <source>
        <dbReference type="PROSITE" id="PS50089"/>
    </source>
</evidence>
<dbReference type="PANTHER" id="PTHR24103">
    <property type="entry name" value="E3 UBIQUITIN-PROTEIN LIGASE TRIM"/>
    <property type="match status" value="1"/>
</dbReference>
<dbReference type="Gene3D" id="2.60.120.920">
    <property type="match status" value="1"/>
</dbReference>
<dbReference type="Proteomes" id="UP000504632">
    <property type="component" value="Chromosome 1"/>
</dbReference>
<dbReference type="Pfam" id="PF00643">
    <property type="entry name" value="zf-B_box"/>
    <property type="match status" value="1"/>
</dbReference>
<dbReference type="InterPro" id="IPR050143">
    <property type="entry name" value="TRIM/RBCC"/>
</dbReference>
<dbReference type="InParanoid" id="A0A6J2W104"/>
<dbReference type="InterPro" id="IPR003877">
    <property type="entry name" value="SPRY_dom"/>
</dbReference>
<dbReference type="InterPro" id="IPR043136">
    <property type="entry name" value="B30.2/SPRY_sf"/>
</dbReference>
<keyword evidence="5" id="KW-0175">Coiled coil</keyword>
<dbReference type="Gene3D" id="3.30.160.60">
    <property type="entry name" value="Classic Zinc Finger"/>
    <property type="match status" value="1"/>
</dbReference>
<keyword evidence="1" id="KW-0479">Metal-binding</keyword>
<dbReference type="OrthoDB" id="9049620at2759"/>
<dbReference type="GO" id="GO:0008270">
    <property type="term" value="F:zinc ion binding"/>
    <property type="evidence" value="ECO:0007669"/>
    <property type="project" value="UniProtKB-KW"/>
</dbReference>
<dbReference type="FunFam" id="2.60.120.920:FF:000004">
    <property type="entry name" value="Butyrophilin subfamily 1 member A1"/>
    <property type="match status" value="1"/>
</dbReference>
<dbReference type="PROSITE" id="PS50188">
    <property type="entry name" value="B302_SPRY"/>
    <property type="match status" value="1"/>
</dbReference>
<feature type="domain" description="B30.2/SPRY" evidence="8">
    <location>
        <begin position="271"/>
        <end position="455"/>
    </location>
</feature>
<dbReference type="InterPro" id="IPR000315">
    <property type="entry name" value="Znf_B-box"/>
</dbReference>
<dbReference type="Pfam" id="PF00622">
    <property type="entry name" value="SPRY"/>
    <property type="match status" value="1"/>
</dbReference>
<evidence type="ECO:0000256" key="2">
    <source>
        <dbReference type="ARBA" id="ARBA00022771"/>
    </source>
</evidence>
<dbReference type="SMART" id="SM00184">
    <property type="entry name" value="RING"/>
    <property type="match status" value="1"/>
</dbReference>
<dbReference type="InterPro" id="IPR013083">
    <property type="entry name" value="Znf_RING/FYVE/PHD"/>
</dbReference>
<dbReference type="InterPro" id="IPR017907">
    <property type="entry name" value="Znf_RING_CS"/>
</dbReference>
<name>A0A6J2W104_CHACN</name>
<keyword evidence="2 4" id="KW-0863">Zinc-finger</keyword>
<dbReference type="SUPFAM" id="SSF49899">
    <property type="entry name" value="Concanavalin A-like lectins/glucanases"/>
    <property type="match status" value="1"/>
</dbReference>
<dbReference type="GeneID" id="115818583"/>
<dbReference type="InterPro" id="IPR001870">
    <property type="entry name" value="B30.2/SPRY"/>
</dbReference>
<dbReference type="SMART" id="SM00336">
    <property type="entry name" value="BBOX"/>
    <property type="match status" value="1"/>
</dbReference>
<dbReference type="PROSITE" id="PS50089">
    <property type="entry name" value="ZF_RING_2"/>
    <property type="match status" value="1"/>
</dbReference>
<keyword evidence="9" id="KW-1185">Reference proteome</keyword>
<evidence type="ECO:0000256" key="3">
    <source>
        <dbReference type="ARBA" id="ARBA00022833"/>
    </source>
</evidence>
<evidence type="ECO:0000259" key="7">
    <source>
        <dbReference type="PROSITE" id="PS50119"/>
    </source>
</evidence>
<dbReference type="PROSITE" id="PS00518">
    <property type="entry name" value="ZF_RING_1"/>
    <property type="match status" value="1"/>
</dbReference>
<evidence type="ECO:0000256" key="1">
    <source>
        <dbReference type="ARBA" id="ARBA00022723"/>
    </source>
</evidence>
<organism evidence="9 10">
    <name type="scientific">Chanos chanos</name>
    <name type="common">Milkfish</name>
    <name type="synonym">Mugil chanos</name>
    <dbReference type="NCBI Taxonomy" id="29144"/>
    <lineage>
        <taxon>Eukaryota</taxon>
        <taxon>Metazoa</taxon>
        <taxon>Chordata</taxon>
        <taxon>Craniata</taxon>
        <taxon>Vertebrata</taxon>
        <taxon>Euteleostomi</taxon>
        <taxon>Actinopterygii</taxon>
        <taxon>Neopterygii</taxon>
        <taxon>Teleostei</taxon>
        <taxon>Ostariophysi</taxon>
        <taxon>Gonorynchiformes</taxon>
        <taxon>Chanidae</taxon>
        <taxon>Chanos</taxon>
    </lineage>
</organism>
<feature type="domain" description="RING-type" evidence="6">
    <location>
        <begin position="14"/>
        <end position="54"/>
    </location>
</feature>
<feature type="coiled-coil region" evidence="5">
    <location>
        <begin position="171"/>
        <end position="231"/>
    </location>
</feature>
<reference evidence="10" key="1">
    <citation type="submission" date="2025-08" db="UniProtKB">
        <authorList>
            <consortium name="RefSeq"/>
        </authorList>
    </citation>
    <scope>IDENTIFICATION</scope>
</reference>
<evidence type="ECO:0000313" key="10">
    <source>
        <dbReference type="RefSeq" id="XP_030637858.1"/>
    </source>
</evidence>